<evidence type="ECO:0000256" key="6">
    <source>
        <dbReference type="ARBA" id="ARBA00023136"/>
    </source>
</evidence>
<feature type="transmembrane region" description="Helical" evidence="7">
    <location>
        <begin position="379"/>
        <end position="396"/>
    </location>
</feature>
<protein>
    <submittedName>
        <fullName evidence="8">Cation:dicarboxylase symporter family transporter</fullName>
    </submittedName>
</protein>
<comment type="subcellular location">
    <subcellularLocation>
        <location evidence="1">Cell membrane</location>
        <topology evidence="1">Multi-pass membrane protein</topology>
    </subcellularLocation>
</comment>
<feature type="transmembrane region" description="Helical" evidence="7">
    <location>
        <begin position="479"/>
        <end position="502"/>
    </location>
</feature>
<dbReference type="InterPro" id="IPR036458">
    <property type="entry name" value="Na:dicarbo_symporter_sf"/>
</dbReference>
<keyword evidence="9" id="KW-1185">Reference proteome</keyword>
<feature type="transmembrane region" description="Helical" evidence="7">
    <location>
        <begin position="312"/>
        <end position="333"/>
    </location>
</feature>
<keyword evidence="2" id="KW-0813">Transport</keyword>
<feature type="transmembrane region" description="Helical" evidence="7">
    <location>
        <begin position="275"/>
        <end position="291"/>
    </location>
</feature>
<accession>A0ABT4IE94</accession>
<evidence type="ECO:0000256" key="5">
    <source>
        <dbReference type="ARBA" id="ARBA00022989"/>
    </source>
</evidence>
<feature type="transmembrane region" description="Helical" evidence="7">
    <location>
        <begin position="416"/>
        <end position="441"/>
    </location>
</feature>
<keyword evidence="6 7" id="KW-0472">Membrane</keyword>
<evidence type="ECO:0000256" key="3">
    <source>
        <dbReference type="ARBA" id="ARBA00022475"/>
    </source>
</evidence>
<evidence type="ECO:0000256" key="1">
    <source>
        <dbReference type="ARBA" id="ARBA00004651"/>
    </source>
</evidence>
<comment type="caution">
    <text evidence="8">The sequence shown here is derived from an EMBL/GenBank/DDBJ whole genome shotgun (WGS) entry which is preliminary data.</text>
</comment>
<reference evidence="8" key="1">
    <citation type="submission" date="2022-12" db="EMBL/GenBank/DDBJ databases">
        <title>Isolation and characterisation of novel Methanocorpusculum spp. from native Australian herbivores indicates the genus is ancestrally host-associated.</title>
        <authorList>
            <person name="Volmer J.G."/>
            <person name="Soo R.M."/>
            <person name="Evans P.N."/>
            <person name="Hoedt E.C."/>
            <person name="Astorga Alsina A.L."/>
            <person name="Woodcroft B.J."/>
            <person name="Tyson G.W."/>
            <person name="Hugenholtz P."/>
            <person name="Morrison M."/>
        </authorList>
    </citation>
    <scope>NUCLEOTIDE SEQUENCE</scope>
    <source>
        <strain evidence="8">MG</strain>
    </source>
</reference>
<evidence type="ECO:0000313" key="9">
    <source>
        <dbReference type="Proteomes" id="UP001141422"/>
    </source>
</evidence>
<evidence type="ECO:0000256" key="4">
    <source>
        <dbReference type="ARBA" id="ARBA00022692"/>
    </source>
</evidence>
<keyword evidence="4 7" id="KW-0812">Transmembrane</keyword>
<dbReference type="EMBL" id="JAPTGB010000004">
    <property type="protein sequence ID" value="MCZ0860066.1"/>
    <property type="molecule type" value="Genomic_DNA"/>
</dbReference>
<dbReference type="RefSeq" id="WP_268924288.1">
    <property type="nucleotide sequence ID" value="NZ_JAPTGB010000004.1"/>
</dbReference>
<name>A0ABT4IE94_9EURY</name>
<dbReference type="Proteomes" id="UP001141422">
    <property type="component" value="Unassembled WGS sequence"/>
</dbReference>
<dbReference type="PANTHER" id="PTHR42865:SF7">
    <property type="entry name" value="PROTON_GLUTAMATE-ASPARTATE SYMPORTER"/>
    <property type="match status" value="1"/>
</dbReference>
<dbReference type="InterPro" id="IPR001991">
    <property type="entry name" value="Na-dicarboxylate_symporter"/>
</dbReference>
<feature type="transmembrane region" description="Helical" evidence="7">
    <location>
        <begin position="177"/>
        <end position="201"/>
    </location>
</feature>
<sequence length="538" mass="57555">MQLDIAPKTLTYRLSQTAVSEISSLTAKTLKEGQIGADDARNLETAVEKVLLKWLAVLGEGTECTFRSGRRLGRQYITMAVPGPKVNPFGGEEDCVLTGGNSVQTLLANIGLVPSYHYVNGENQIALMPKRKKINPLIYLVCSIIAGLLAGLGCRMLPSDISHAIGTGIVTPLFDTFIGVLIAIALPMMFLSLLWGIYSIGDTATLGNIGNKVIGRYFGRIYFTLVVCTAVCLFFFPVTISGGSQSAGEFQAIFTMLLSIIPANIVAPFAEGNTLQIIFLAVVFGLAMLILNKKIPTIVQFVGQANTLIQLVMEWITSLLPAIIFVSILHLMLTDIENLGDLWKLFAVIILCVIANLLLMGGGVVLGRRISPVLLAKKLLPSFLIALTTASSAATFSTNMDTCGKKLGISQRLVNFGVPLGTAFSRPGHAAIFFCVCLFMADYYSVPITLSWIFMAILTAGLLALAVPPVPGGGIACYSILFLQLGIPVEALGIAVVLEILLDFLSTALNMVAVPIDMVQVAAKLDMLDEEKLKSSSA</sequence>
<feature type="transmembrane region" description="Helical" evidence="7">
    <location>
        <begin position="221"/>
        <end position="240"/>
    </location>
</feature>
<dbReference type="PRINTS" id="PR00173">
    <property type="entry name" value="EDTRNSPORT"/>
</dbReference>
<feature type="transmembrane region" description="Helical" evidence="7">
    <location>
        <begin position="137"/>
        <end position="157"/>
    </location>
</feature>
<evidence type="ECO:0000256" key="7">
    <source>
        <dbReference type="SAM" id="Phobius"/>
    </source>
</evidence>
<evidence type="ECO:0000256" key="2">
    <source>
        <dbReference type="ARBA" id="ARBA00022448"/>
    </source>
</evidence>
<feature type="transmembrane region" description="Helical" evidence="7">
    <location>
        <begin position="448"/>
        <end position="467"/>
    </location>
</feature>
<keyword evidence="5 7" id="KW-1133">Transmembrane helix</keyword>
<proteinExistence type="predicted"/>
<dbReference type="Gene3D" id="1.10.3860.10">
    <property type="entry name" value="Sodium:dicarboxylate symporter"/>
    <property type="match status" value="1"/>
</dbReference>
<evidence type="ECO:0000313" key="8">
    <source>
        <dbReference type="EMBL" id="MCZ0860066.1"/>
    </source>
</evidence>
<gene>
    <name evidence="8" type="ORF">O0S10_02330</name>
</gene>
<keyword evidence="3" id="KW-1003">Cell membrane</keyword>
<dbReference type="SUPFAM" id="SSF118215">
    <property type="entry name" value="Proton glutamate symport protein"/>
    <property type="match status" value="1"/>
</dbReference>
<dbReference type="Pfam" id="PF00375">
    <property type="entry name" value="SDF"/>
    <property type="match status" value="1"/>
</dbReference>
<feature type="transmembrane region" description="Helical" evidence="7">
    <location>
        <begin position="345"/>
        <end position="367"/>
    </location>
</feature>
<dbReference type="PANTHER" id="PTHR42865">
    <property type="entry name" value="PROTON/GLUTAMATE-ASPARTATE SYMPORTER"/>
    <property type="match status" value="1"/>
</dbReference>
<organism evidence="8 9">
    <name type="scientific">Methanocorpusculum petauri</name>
    <dbReference type="NCBI Taxonomy" id="3002863"/>
    <lineage>
        <taxon>Archaea</taxon>
        <taxon>Methanobacteriati</taxon>
        <taxon>Methanobacteriota</taxon>
        <taxon>Stenosarchaea group</taxon>
        <taxon>Methanomicrobia</taxon>
        <taxon>Methanomicrobiales</taxon>
        <taxon>Methanocorpusculaceae</taxon>
        <taxon>Methanocorpusculum</taxon>
    </lineage>
</organism>